<keyword evidence="1 4" id="KW-0963">Cytoplasm</keyword>
<dbReference type="EMBL" id="JAVRHT010000021">
    <property type="protein sequence ID" value="MDT0632100.1"/>
    <property type="molecule type" value="Genomic_DNA"/>
</dbReference>
<feature type="active site" description="Proton acceptor" evidence="4">
    <location>
        <position position="73"/>
    </location>
</feature>
<evidence type="ECO:0000256" key="2">
    <source>
        <dbReference type="ARBA" id="ARBA00022679"/>
    </source>
</evidence>
<sequence>MTQLSVNLNKVALVRNARGGGRPDVAALGRVCLDAGAAGLTLHPRPDGRHALAADADALAAVAAEAGRELNVEANPFAPPAQTDGYAYPGLVEIARRARPAQATLVPDAAGQLTSDHGWDLARDGDRLRPVIEELKDLGCRVSLFVDADPATVAAAAAVGADRVELYTGPYAHAFADGHPAPFLDRHRASAEAARAAGLGVNAGHDLDLANLGPYLAAVPGVDEVSIGQALVADALERGLAAAVRAYLDVIGGA</sequence>
<evidence type="ECO:0000256" key="4">
    <source>
        <dbReference type="HAMAP-Rule" id="MF_00279"/>
    </source>
</evidence>
<evidence type="ECO:0000256" key="3">
    <source>
        <dbReference type="ARBA" id="ARBA00023096"/>
    </source>
</evidence>
<dbReference type="InterPro" id="IPR036130">
    <property type="entry name" value="Pyridoxine-5'_phos_synth"/>
</dbReference>
<feature type="binding site" evidence="4">
    <location>
        <position position="206"/>
    </location>
    <ligand>
        <name>3-amino-2-oxopropyl phosphate</name>
        <dbReference type="ChEBI" id="CHEBI:57279"/>
    </ligand>
</feature>
<feature type="active site" description="Proton acceptor" evidence="4">
    <location>
        <position position="43"/>
    </location>
</feature>
<evidence type="ECO:0000313" key="6">
    <source>
        <dbReference type="Proteomes" id="UP001267426"/>
    </source>
</evidence>
<dbReference type="Proteomes" id="UP001267426">
    <property type="component" value="Unassembled WGS sequence"/>
</dbReference>
<keyword evidence="3 4" id="KW-0664">Pyridoxine biosynthesis</keyword>
<dbReference type="Pfam" id="PF03740">
    <property type="entry name" value="PdxJ"/>
    <property type="match status" value="1"/>
</dbReference>
<dbReference type="SUPFAM" id="SSF63892">
    <property type="entry name" value="Pyridoxine 5'-phosphate synthase"/>
    <property type="match status" value="1"/>
</dbReference>
<comment type="function">
    <text evidence="4">Catalyzes the complicated ring closure reaction between the two acyclic compounds 1-deoxy-D-xylulose-5-phosphate (DXP) and 3-amino-2-oxopropyl phosphate (1-amino-acetone-3-phosphate or AAP) to form pyridoxine 5'-phosphate (PNP) and inorganic phosphate.</text>
</comment>
<proteinExistence type="inferred from homology"/>
<comment type="pathway">
    <text evidence="4">Cofactor biosynthesis; pyridoxine 5'-phosphate biosynthesis; pyridoxine 5'-phosphate from D-erythrose 4-phosphate: step 5/5.</text>
</comment>
<gene>
    <name evidence="4" type="primary">pdxJ</name>
    <name evidence="5" type="ORF">RM540_10125</name>
</gene>
<dbReference type="InterPro" id="IPR013785">
    <property type="entry name" value="Aldolase_TIM"/>
</dbReference>
<comment type="subunit">
    <text evidence="4">Homooctamer; tetramer of dimers.</text>
</comment>
<dbReference type="PANTHER" id="PTHR30456">
    <property type="entry name" value="PYRIDOXINE 5'-PHOSPHATE SYNTHASE"/>
    <property type="match status" value="1"/>
</dbReference>
<comment type="caution">
    <text evidence="4">Lacks conserved residue(s) required for the propagation of feature annotation.</text>
</comment>
<dbReference type="PANTHER" id="PTHR30456:SF0">
    <property type="entry name" value="PYRIDOXINE 5'-PHOSPHATE SYNTHASE"/>
    <property type="match status" value="1"/>
</dbReference>
<comment type="catalytic activity">
    <reaction evidence="4">
        <text>3-amino-2-oxopropyl phosphate + 1-deoxy-D-xylulose 5-phosphate = pyridoxine 5'-phosphate + phosphate + 2 H2O + H(+)</text>
        <dbReference type="Rhea" id="RHEA:15265"/>
        <dbReference type="ChEBI" id="CHEBI:15377"/>
        <dbReference type="ChEBI" id="CHEBI:15378"/>
        <dbReference type="ChEBI" id="CHEBI:43474"/>
        <dbReference type="ChEBI" id="CHEBI:57279"/>
        <dbReference type="ChEBI" id="CHEBI:57792"/>
        <dbReference type="ChEBI" id="CHEBI:58589"/>
        <dbReference type="EC" id="2.6.99.2"/>
    </reaction>
</comment>
<comment type="subcellular location">
    <subcellularLocation>
        <location evidence="4">Cytoplasm</location>
    </subcellularLocation>
</comment>
<feature type="site" description="Transition state stabilizer" evidence="4">
    <location>
        <position position="165"/>
    </location>
</feature>
<feature type="binding site" evidence="4">
    <location>
        <position position="114"/>
    </location>
    <ligand>
        <name>1-deoxy-D-xylulose 5-phosphate</name>
        <dbReference type="ChEBI" id="CHEBI:57792"/>
    </ligand>
</feature>
<evidence type="ECO:0000256" key="1">
    <source>
        <dbReference type="ARBA" id="ARBA00022490"/>
    </source>
</evidence>
<dbReference type="GO" id="GO:0033856">
    <property type="term" value="F:pyridoxine 5'-phosphate synthase activity"/>
    <property type="evidence" value="ECO:0007669"/>
    <property type="project" value="UniProtKB-EC"/>
</dbReference>
<keyword evidence="2 4" id="KW-0808">Transferase</keyword>
<evidence type="ECO:0000313" key="5">
    <source>
        <dbReference type="EMBL" id="MDT0632100.1"/>
    </source>
</evidence>
<dbReference type="InterPro" id="IPR004569">
    <property type="entry name" value="PyrdxlP_synth_PdxJ"/>
</dbReference>
<reference evidence="5 6" key="1">
    <citation type="submission" date="2023-09" db="EMBL/GenBank/DDBJ databases">
        <authorList>
            <person name="Rey-Velasco X."/>
        </authorList>
    </citation>
    <scope>NUCLEOTIDE SEQUENCE [LARGE SCALE GENOMIC DNA]</scope>
    <source>
        <strain evidence="5 6">F394</strain>
    </source>
</reference>
<name>A0ABU3BS32_9BACT</name>
<feature type="binding site" evidence="4">
    <location>
        <position position="18"/>
    </location>
    <ligand>
        <name>3-amino-2-oxopropyl phosphate</name>
        <dbReference type="ChEBI" id="CHEBI:57279"/>
    </ligand>
</feature>
<accession>A0ABU3BS32</accession>
<feature type="binding site" evidence="4">
    <location>
        <position position="7"/>
    </location>
    <ligand>
        <name>3-amino-2-oxopropyl phosphate</name>
        <dbReference type="ChEBI" id="CHEBI:57279"/>
    </ligand>
</feature>
<organism evidence="5 6">
    <name type="scientific">Rubrivirga litoralis</name>
    <dbReference type="NCBI Taxonomy" id="3075598"/>
    <lineage>
        <taxon>Bacteria</taxon>
        <taxon>Pseudomonadati</taxon>
        <taxon>Rhodothermota</taxon>
        <taxon>Rhodothermia</taxon>
        <taxon>Rhodothermales</taxon>
        <taxon>Rubricoccaceae</taxon>
        <taxon>Rubrivirga</taxon>
    </lineage>
</organism>
<dbReference type="NCBIfam" id="NF003626">
    <property type="entry name" value="PRK05265.1-4"/>
    <property type="match status" value="1"/>
</dbReference>
<comment type="similarity">
    <text evidence="4">Belongs to the PNP synthase family.</text>
</comment>
<dbReference type="Gene3D" id="3.20.20.70">
    <property type="entry name" value="Aldolase class I"/>
    <property type="match status" value="1"/>
</dbReference>
<feature type="active site" description="Proton donor" evidence="4">
    <location>
        <position position="205"/>
    </location>
</feature>
<feature type="binding site" evidence="4">
    <location>
        <position position="50"/>
    </location>
    <ligand>
        <name>1-deoxy-D-xylulose 5-phosphate</name>
        <dbReference type="ChEBI" id="CHEBI:57792"/>
    </ligand>
</feature>
<protein>
    <recommendedName>
        <fullName evidence="4">Pyridoxine 5'-phosphate synthase</fullName>
        <shortName evidence="4">PNP synthase</shortName>
        <ecNumber evidence="4">2.6.99.2</ecNumber>
    </recommendedName>
</protein>
<keyword evidence="6" id="KW-1185">Reference proteome</keyword>
<feature type="binding site" evidence="4">
    <location>
        <begin position="228"/>
        <end position="229"/>
    </location>
    <ligand>
        <name>3-amino-2-oxopropyl phosphate</name>
        <dbReference type="ChEBI" id="CHEBI:57279"/>
    </ligand>
</feature>
<dbReference type="RefSeq" id="WP_311663700.1">
    <property type="nucleotide sequence ID" value="NZ_JAVRHT010000021.1"/>
</dbReference>
<dbReference type="EC" id="2.6.99.2" evidence="4"/>
<dbReference type="HAMAP" id="MF_00279">
    <property type="entry name" value="PdxJ"/>
    <property type="match status" value="1"/>
</dbReference>
<feature type="binding site" evidence="4">
    <location>
        <position position="45"/>
    </location>
    <ligand>
        <name>1-deoxy-D-xylulose 5-phosphate</name>
        <dbReference type="ChEBI" id="CHEBI:57792"/>
    </ligand>
</feature>
<comment type="caution">
    <text evidence="5">The sequence shown here is derived from an EMBL/GenBank/DDBJ whole genome shotgun (WGS) entry which is preliminary data.</text>
</comment>